<dbReference type="Pfam" id="PF00059">
    <property type="entry name" value="Lectin_C"/>
    <property type="match status" value="2"/>
</dbReference>
<dbReference type="InterPro" id="IPR050111">
    <property type="entry name" value="C-type_lectin/snaclec_domain"/>
</dbReference>
<gene>
    <name evidence="3" type="ORF">CHILSU_LOCUS1217</name>
</gene>
<protein>
    <recommendedName>
        <fullName evidence="2">C-type lectin domain-containing protein</fullName>
    </recommendedName>
</protein>
<dbReference type="PROSITE" id="PS50041">
    <property type="entry name" value="C_TYPE_LECTIN_2"/>
    <property type="match status" value="2"/>
</dbReference>
<dbReference type="Gene3D" id="3.10.100.10">
    <property type="entry name" value="Mannose-Binding Protein A, subunit A"/>
    <property type="match status" value="2"/>
</dbReference>
<accession>A0ABN8L144</accession>
<dbReference type="InterPro" id="IPR001304">
    <property type="entry name" value="C-type_lectin-like"/>
</dbReference>
<evidence type="ECO:0000259" key="2">
    <source>
        <dbReference type="PROSITE" id="PS50041"/>
    </source>
</evidence>
<keyword evidence="1" id="KW-0732">Signal</keyword>
<dbReference type="SUPFAM" id="SSF56436">
    <property type="entry name" value="C-type lectin-like"/>
    <property type="match status" value="2"/>
</dbReference>
<dbReference type="InterPro" id="IPR016186">
    <property type="entry name" value="C-type_lectin-like/link_sf"/>
</dbReference>
<evidence type="ECO:0000313" key="3">
    <source>
        <dbReference type="EMBL" id="CAH2980556.1"/>
    </source>
</evidence>
<dbReference type="CDD" id="cd00037">
    <property type="entry name" value="CLECT"/>
    <property type="match status" value="1"/>
</dbReference>
<sequence>MESCVKWTLCVVLLLTAVVTVNSQQFRYDYTYEPKVSGWLKLHVMPSTFFDAFRICNAEGAVLASPLNVYFKNAMMALHKKIIVNSCTLYTGIHSSVAKGSFASIEGKPLSKISVEWAPNEPDNYNDSESCIAMFENGKMADVRCTETFPFICYKKKTVNMAINECGTIDNDYFLESRTGSCYKFHRVGRTWRNAYMTCMAEGGHLAIVNSKTELEVIKEIFARYPPDTRMAQSKEGVSIGIHTWGEDRVFYTVHGQRLVEAGYANFTSGQPDNNRAFDSSGSHCGGIWREELDDFWCTGNTISFICEKRPESLLSEDEYP</sequence>
<evidence type="ECO:0000313" key="4">
    <source>
        <dbReference type="Proteomes" id="UP001153292"/>
    </source>
</evidence>
<dbReference type="PANTHER" id="PTHR22803">
    <property type="entry name" value="MANNOSE, PHOSPHOLIPASE, LECTIN RECEPTOR RELATED"/>
    <property type="match status" value="1"/>
</dbReference>
<evidence type="ECO:0000256" key="1">
    <source>
        <dbReference type="SAM" id="SignalP"/>
    </source>
</evidence>
<dbReference type="InterPro" id="IPR016187">
    <property type="entry name" value="CTDL_fold"/>
</dbReference>
<keyword evidence="4" id="KW-1185">Reference proteome</keyword>
<dbReference type="EMBL" id="OU963903">
    <property type="protein sequence ID" value="CAH2980556.1"/>
    <property type="molecule type" value="Genomic_DNA"/>
</dbReference>
<feature type="signal peptide" evidence="1">
    <location>
        <begin position="1"/>
        <end position="23"/>
    </location>
</feature>
<feature type="chain" id="PRO_5046412396" description="C-type lectin domain-containing protein" evidence="1">
    <location>
        <begin position="24"/>
        <end position="321"/>
    </location>
</feature>
<dbReference type="Proteomes" id="UP001153292">
    <property type="component" value="Chromosome 10"/>
</dbReference>
<name>A0ABN8L144_CHISP</name>
<feature type="domain" description="C-type lectin" evidence="2">
    <location>
        <begin position="48"/>
        <end position="154"/>
    </location>
</feature>
<feature type="domain" description="C-type lectin" evidence="2">
    <location>
        <begin position="178"/>
        <end position="298"/>
    </location>
</feature>
<dbReference type="SMART" id="SM00034">
    <property type="entry name" value="CLECT"/>
    <property type="match status" value="2"/>
</dbReference>
<proteinExistence type="predicted"/>
<organism evidence="3 4">
    <name type="scientific">Chilo suppressalis</name>
    <name type="common">Asiatic rice borer moth</name>
    <dbReference type="NCBI Taxonomy" id="168631"/>
    <lineage>
        <taxon>Eukaryota</taxon>
        <taxon>Metazoa</taxon>
        <taxon>Ecdysozoa</taxon>
        <taxon>Arthropoda</taxon>
        <taxon>Hexapoda</taxon>
        <taxon>Insecta</taxon>
        <taxon>Pterygota</taxon>
        <taxon>Neoptera</taxon>
        <taxon>Endopterygota</taxon>
        <taxon>Lepidoptera</taxon>
        <taxon>Glossata</taxon>
        <taxon>Ditrysia</taxon>
        <taxon>Pyraloidea</taxon>
        <taxon>Crambidae</taxon>
        <taxon>Crambinae</taxon>
        <taxon>Chilo</taxon>
    </lineage>
</organism>
<reference evidence="3" key="1">
    <citation type="submission" date="2021-12" db="EMBL/GenBank/DDBJ databases">
        <authorList>
            <person name="King R."/>
        </authorList>
    </citation>
    <scope>NUCLEOTIDE SEQUENCE</scope>
</reference>